<evidence type="ECO:0000256" key="1">
    <source>
        <dbReference type="ARBA" id="ARBA00007118"/>
    </source>
</evidence>
<dbReference type="InterPro" id="IPR029479">
    <property type="entry name" value="Nitroreductase"/>
</dbReference>
<comment type="similarity">
    <text evidence="1">Belongs to the nitroreductase family.</text>
</comment>
<reference evidence="4" key="1">
    <citation type="journal article" date="2014" name="Int. J. Syst. Evol. Microbiol.">
        <title>Complete genome sequence of Corynebacterium casei LMG S-19264T (=DSM 44701T), isolated from a smear-ripened cheese.</title>
        <authorList>
            <consortium name="US DOE Joint Genome Institute (JGI-PGF)"/>
            <person name="Walter F."/>
            <person name="Albersmeier A."/>
            <person name="Kalinowski J."/>
            <person name="Ruckert C."/>
        </authorList>
    </citation>
    <scope>NUCLEOTIDE SEQUENCE</scope>
    <source>
        <strain evidence="4">CGMCC 1.15095</strain>
    </source>
</reference>
<proteinExistence type="inferred from homology"/>
<dbReference type="GO" id="GO:0016491">
    <property type="term" value="F:oxidoreductase activity"/>
    <property type="evidence" value="ECO:0007669"/>
    <property type="project" value="UniProtKB-KW"/>
</dbReference>
<dbReference type="Pfam" id="PF00881">
    <property type="entry name" value="Nitroreductase"/>
    <property type="match status" value="1"/>
</dbReference>
<reference evidence="4" key="2">
    <citation type="submission" date="2020-09" db="EMBL/GenBank/DDBJ databases">
        <authorList>
            <person name="Sun Q."/>
            <person name="Zhou Y."/>
        </authorList>
    </citation>
    <scope>NUCLEOTIDE SEQUENCE</scope>
    <source>
        <strain evidence="4">CGMCC 1.15095</strain>
    </source>
</reference>
<dbReference type="Proteomes" id="UP000608154">
    <property type="component" value="Unassembled WGS sequence"/>
</dbReference>
<dbReference type="InterPro" id="IPR000415">
    <property type="entry name" value="Nitroreductase-like"/>
</dbReference>
<accession>A0A916TXC3</accession>
<dbReference type="CDD" id="cd02138">
    <property type="entry name" value="TdsD-like"/>
    <property type="match status" value="1"/>
</dbReference>
<organism evidence="4 5">
    <name type="scientific">Novosphingobium endophyticum</name>
    <dbReference type="NCBI Taxonomy" id="1955250"/>
    <lineage>
        <taxon>Bacteria</taxon>
        <taxon>Pseudomonadati</taxon>
        <taxon>Pseudomonadota</taxon>
        <taxon>Alphaproteobacteria</taxon>
        <taxon>Sphingomonadales</taxon>
        <taxon>Sphingomonadaceae</taxon>
        <taxon>Novosphingobium</taxon>
    </lineage>
</organism>
<name>A0A916TXC3_9SPHN</name>
<dbReference type="RefSeq" id="WP_188773282.1">
    <property type="nucleotide sequence ID" value="NZ_BMHK01000070.1"/>
</dbReference>
<sequence length="199" mass="22340">MTTNRSTNTDLNPIFLARWSPRAFDGSPLPQGDLRAILDAGRWAPSSYNYQPWRFLYATPDRDATPDHGEIWNDFLDVLNPFNRSWAKDAGALIFIVSETQMGSPEKPNYSHSFDAGAAWMSMALQAHMLGYHAHAVVGFDEEKARACLQVPEHFKVDVAIAIGLLGEKESLPDGLKEREFPSDRKPLEAMAFLGRFKN</sequence>
<comment type="caution">
    <text evidence="4">The sequence shown here is derived from an EMBL/GenBank/DDBJ whole genome shotgun (WGS) entry which is preliminary data.</text>
</comment>
<evidence type="ECO:0000256" key="2">
    <source>
        <dbReference type="ARBA" id="ARBA00023002"/>
    </source>
</evidence>
<dbReference type="SUPFAM" id="SSF55469">
    <property type="entry name" value="FMN-dependent nitroreductase-like"/>
    <property type="match status" value="1"/>
</dbReference>
<protein>
    <submittedName>
        <fullName evidence="4">NAD(P)H-flavin oxidoreductase</fullName>
    </submittedName>
</protein>
<feature type="domain" description="Nitroreductase" evidence="3">
    <location>
        <begin position="17"/>
        <end position="164"/>
    </location>
</feature>
<keyword evidence="5" id="KW-1185">Reference proteome</keyword>
<evidence type="ECO:0000313" key="4">
    <source>
        <dbReference type="EMBL" id="GGC16782.1"/>
    </source>
</evidence>
<evidence type="ECO:0000313" key="5">
    <source>
        <dbReference type="Proteomes" id="UP000608154"/>
    </source>
</evidence>
<dbReference type="Gene3D" id="3.40.109.10">
    <property type="entry name" value="NADH Oxidase"/>
    <property type="match status" value="1"/>
</dbReference>
<dbReference type="AlphaFoldDB" id="A0A916TXC3"/>
<gene>
    <name evidence="4" type="ORF">GCM10011494_39590</name>
</gene>
<dbReference type="EMBL" id="BMHK01000070">
    <property type="protein sequence ID" value="GGC16782.1"/>
    <property type="molecule type" value="Genomic_DNA"/>
</dbReference>
<dbReference type="PANTHER" id="PTHR43673">
    <property type="entry name" value="NAD(P)H NITROREDUCTASE YDGI-RELATED"/>
    <property type="match status" value="1"/>
</dbReference>
<keyword evidence="2" id="KW-0560">Oxidoreductase</keyword>
<evidence type="ECO:0000259" key="3">
    <source>
        <dbReference type="Pfam" id="PF00881"/>
    </source>
</evidence>
<dbReference type="PANTHER" id="PTHR43673:SF10">
    <property type="entry name" value="NADH DEHYDROGENASE_NAD(P)H NITROREDUCTASE XCC3605-RELATED"/>
    <property type="match status" value="1"/>
</dbReference>